<accession>A0AAV0WRF2</accession>
<reference evidence="1 2" key="1">
    <citation type="submission" date="2023-01" db="EMBL/GenBank/DDBJ databases">
        <authorList>
            <person name="Whitehead M."/>
        </authorList>
    </citation>
    <scope>NUCLEOTIDE SEQUENCE [LARGE SCALE GENOMIC DNA]</scope>
</reference>
<proteinExistence type="predicted"/>
<dbReference type="EMBL" id="CARXXK010000002">
    <property type="protein sequence ID" value="CAI6358236.1"/>
    <property type="molecule type" value="Genomic_DNA"/>
</dbReference>
<dbReference type="AlphaFoldDB" id="A0AAV0WRF2"/>
<name>A0AAV0WRF2_9HEMI</name>
<dbReference type="Proteomes" id="UP001160148">
    <property type="component" value="Unassembled WGS sequence"/>
</dbReference>
<gene>
    <name evidence="1" type="ORF">MEUPH1_LOCUS13772</name>
</gene>
<comment type="caution">
    <text evidence="1">The sequence shown here is derived from an EMBL/GenBank/DDBJ whole genome shotgun (WGS) entry which is preliminary data.</text>
</comment>
<organism evidence="1 2">
    <name type="scientific">Macrosiphum euphorbiae</name>
    <name type="common">potato aphid</name>
    <dbReference type="NCBI Taxonomy" id="13131"/>
    <lineage>
        <taxon>Eukaryota</taxon>
        <taxon>Metazoa</taxon>
        <taxon>Ecdysozoa</taxon>
        <taxon>Arthropoda</taxon>
        <taxon>Hexapoda</taxon>
        <taxon>Insecta</taxon>
        <taxon>Pterygota</taxon>
        <taxon>Neoptera</taxon>
        <taxon>Paraneoptera</taxon>
        <taxon>Hemiptera</taxon>
        <taxon>Sternorrhyncha</taxon>
        <taxon>Aphidomorpha</taxon>
        <taxon>Aphidoidea</taxon>
        <taxon>Aphididae</taxon>
        <taxon>Macrosiphini</taxon>
        <taxon>Macrosiphum</taxon>
    </lineage>
</organism>
<keyword evidence="2" id="KW-1185">Reference proteome</keyword>
<evidence type="ECO:0000313" key="1">
    <source>
        <dbReference type="EMBL" id="CAI6358236.1"/>
    </source>
</evidence>
<protein>
    <submittedName>
        <fullName evidence="1">Uncharacterized protein</fullName>
    </submittedName>
</protein>
<evidence type="ECO:0000313" key="2">
    <source>
        <dbReference type="Proteomes" id="UP001160148"/>
    </source>
</evidence>
<sequence length="95" mass="10500">MDRAGRGSTAASFEQHIVLFGADHQLLNISPPNSPVRRFTRPDVRRRYSSPPPTLLFTAALHRHGHTTPLQPAHQRVSPTPPPQLIVAAARTVVR</sequence>